<dbReference type="EMBL" id="JARRAG010000002">
    <property type="protein sequence ID" value="MDG3008025.1"/>
    <property type="molecule type" value="Genomic_DNA"/>
</dbReference>
<name>A0ABT6FKC6_9BACT</name>
<organism evidence="2 3">
    <name type="scientific">Paludisphaera mucosa</name>
    <dbReference type="NCBI Taxonomy" id="3030827"/>
    <lineage>
        <taxon>Bacteria</taxon>
        <taxon>Pseudomonadati</taxon>
        <taxon>Planctomycetota</taxon>
        <taxon>Planctomycetia</taxon>
        <taxon>Isosphaerales</taxon>
        <taxon>Isosphaeraceae</taxon>
        <taxon>Paludisphaera</taxon>
    </lineage>
</organism>
<dbReference type="RefSeq" id="WP_277864293.1">
    <property type="nucleotide sequence ID" value="NZ_JARRAG010000002.1"/>
</dbReference>
<reference evidence="2 3" key="1">
    <citation type="submission" date="2023-03" db="EMBL/GenBank/DDBJ databases">
        <title>Paludisphaera mucosa sp. nov. a novel planctomycete from northern fen.</title>
        <authorList>
            <person name="Ivanova A."/>
        </authorList>
    </citation>
    <scope>NUCLEOTIDE SEQUENCE [LARGE SCALE GENOMIC DNA]</scope>
    <source>
        <strain evidence="2 3">Pla2</strain>
    </source>
</reference>
<dbReference type="NCBIfam" id="TIGR02595">
    <property type="entry name" value="PEP_CTERM"/>
    <property type="match status" value="1"/>
</dbReference>
<sequence>MPRSFASRPRIRTAGIAALCLGLASAARAGDLITFETRPNGNTPTDDAPLLNPYDIDGGGTVRFFFDTNDNNTFEEGVDVLPRFEQVGEDGDDGFLSSQVGGGTHDRARPGFRSQLGDYFLRQPDGIGTLPGPFLIVYDTAQAIRGFSGEIWDIDGQPRAGVTEQWRVDVLNARGDVLAMLPSPLGVDASPGSLDSLPWNFGFEGLPDGVKAIRLTFTGTKGDGIGLAFNNFSPTFAVAGSVVPEPASVVLLGLGLGLAVAAPALLRRR</sequence>
<proteinExistence type="predicted"/>
<evidence type="ECO:0000313" key="3">
    <source>
        <dbReference type="Proteomes" id="UP001216907"/>
    </source>
</evidence>
<feature type="chain" id="PRO_5046822826" evidence="1">
    <location>
        <begin position="30"/>
        <end position="269"/>
    </location>
</feature>
<protein>
    <submittedName>
        <fullName evidence="2">PEP-CTERM sorting domain-containing protein</fullName>
    </submittedName>
</protein>
<dbReference type="Proteomes" id="UP001216907">
    <property type="component" value="Unassembled WGS sequence"/>
</dbReference>
<dbReference type="InterPro" id="IPR013424">
    <property type="entry name" value="Ice-binding_C"/>
</dbReference>
<keyword evidence="1" id="KW-0732">Signal</keyword>
<keyword evidence="3" id="KW-1185">Reference proteome</keyword>
<evidence type="ECO:0000256" key="1">
    <source>
        <dbReference type="SAM" id="SignalP"/>
    </source>
</evidence>
<comment type="caution">
    <text evidence="2">The sequence shown here is derived from an EMBL/GenBank/DDBJ whole genome shotgun (WGS) entry which is preliminary data.</text>
</comment>
<gene>
    <name evidence="2" type="ORF">PZE19_30035</name>
</gene>
<feature type="signal peptide" evidence="1">
    <location>
        <begin position="1"/>
        <end position="29"/>
    </location>
</feature>
<accession>A0ABT6FKC6</accession>
<evidence type="ECO:0000313" key="2">
    <source>
        <dbReference type="EMBL" id="MDG3008025.1"/>
    </source>
</evidence>